<reference evidence="2" key="1">
    <citation type="submission" date="2022-02" db="EMBL/GenBank/DDBJ databases">
        <authorList>
            <person name="King R."/>
        </authorList>
    </citation>
    <scope>NUCLEOTIDE SEQUENCE</scope>
</reference>
<reference evidence="2" key="2">
    <citation type="submission" date="2022-10" db="EMBL/GenBank/DDBJ databases">
        <authorList>
            <consortium name="ENA_rothamsted_submissions"/>
            <consortium name="culmorum"/>
            <person name="King R."/>
        </authorList>
    </citation>
    <scope>NUCLEOTIDE SEQUENCE</scope>
</reference>
<keyword evidence="3" id="KW-1185">Reference proteome</keyword>
<dbReference type="Pfam" id="PF16064">
    <property type="entry name" value="DUF4806"/>
    <property type="match status" value="1"/>
</dbReference>
<organism evidence="2 3">
    <name type="scientific">Aphis gossypii</name>
    <name type="common">Cotton aphid</name>
    <dbReference type="NCBI Taxonomy" id="80765"/>
    <lineage>
        <taxon>Eukaryota</taxon>
        <taxon>Metazoa</taxon>
        <taxon>Ecdysozoa</taxon>
        <taxon>Arthropoda</taxon>
        <taxon>Hexapoda</taxon>
        <taxon>Insecta</taxon>
        <taxon>Pterygota</taxon>
        <taxon>Neoptera</taxon>
        <taxon>Paraneoptera</taxon>
        <taxon>Hemiptera</taxon>
        <taxon>Sternorrhyncha</taxon>
        <taxon>Aphidomorpha</taxon>
        <taxon>Aphidoidea</taxon>
        <taxon>Aphididae</taxon>
        <taxon>Aphidini</taxon>
        <taxon>Aphis</taxon>
        <taxon>Aphis</taxon>
    </lineage>
</organism>
<proteinExistence type="predicted"/>
<dbReference type="InterPro" id="IPR032071">
    <property type="entry name" value="DUF4806"/>
</dbReference>
<sequence length="452" mass="51743">MWIVVHFLDEDAVETVPETWYHRKSKTCAWPNAKNRAKKLIEKRAYPNKLEYNWLPARILGRKYGSLEEARAKTNKALILSDLSANDEYMSKKVTTKKQFESRKIESPPSLKSKKRKMNYDKFIDDEDEDNMIIDTYDSDKDAEYKLPGVSNDYSSPKSPAMIENDKSVHSSPSIFNSPIGKFVIEDYVSDSPNRNDDLMIYPSPKQKKSTIFMSQPSSHPTPVLKTNNVKKKLFSSQPSNLSEGIQTLQTQQTENNSNNNSSTCNIEMHNGDFQNLVLALLNKIKYEISNLSSTINIQQSTINAFDTFLKNTGQTIASQMSNQNSSITLDDMFPIKTEEELEIFEEKIKGDKIFRNTATAKLSVLIGIKDIGDSTRRLMSKMFEDEVLCNYSLLGFKKKKNFSQLSTYRLLIDTIRLNPKFQNKLDKEIDVPLATWLSHAKFRLQSSLPKS</sequence>
<evidence type="ECO:0000259" key="1">
    <source>
        <dbReference type="Pfam" id="PF16064"/>
    </source>
</evidence>
<evidence type="ECO:0000313" key="3">
    <source>
        <dbReference type="Proteomes" id="UP001154329"/>
    </source>
</evidence>
<dbReference type="EMBL" id="OU899036">
    <property type="protein sequence ID" value="CAH1732006.1"/>
    <property type="molecule type" value="Genomic_DNA"/>
</dbReference>
<dbReference type="AlphaFoldDB" id="A0A9P0J8P8"/>
<dbReference type="PANTHER" id="PTHR34153:SF2">
    <property type="entry name" value="SI:CH211-262H13.3-RELATED"/>
    <property type="match status" value="1"/>
</dbReference>
<dbReference type="PANTHER" id="PTHR34153">
    <property type="entry name" value="SI:CH211-262H13.3-RELATED-RELATED"/>
    <property type="match status" value="1"/>
</dbReference>
<gene>
    <name evidence="2" type="ORF">APHIGO_LOCUS8599</name>
</gene>
<name>A0A9P0J8P8_APHGO</name>
<accession>A0A9P0J8P8</accession>
<dbReference type="OrthoDB" id="6607884at2759"/>
<feature type="domain" description="DUF4806" evidence="1">
    <location>
        <begin position="333"/>
        <end position="407"/>
    </location>
</feature>
<evidence type="ECO:0000313" key="2">
    <source>
        <dbReference type="EMBL" id="CAH1732006.1"/>
    </source>
</evidence>
<dbReference type="Proteomes" id="UP001154329">
    <property type="component" value="Chromosome 3"/>
</dbReference>
<protein>
    <recommendedName>
        <fullName evidence="1">DUF4806 domain-containing protein</fullName>
    </recommendedName>
</protein>